<dbReference type="PANTHER" id="PTHR32303:SF4">
    <property type="entry name" value="QUINOPROTEIN GLUCOSE DEHYDROGENASE"/>
    <property type="match status" value="1"/>
</dbReference>
<accession>A0A381R8C7</accession>
<dbReference type="AlphaFoldDB" id="A0A381R8C7"/>
<evidence type="ECO:0000256" key="3">
    <source>
        <dbReference type="ARBA" id="ARBA00022617"/>
    </source>
</evidence>
<keyword evidence="6" id="KW-0560">Oxidoreductase</keyword>
<dbReference type="Gene3D" id="1.10.760.10">
    <property type="entry name" value="Cytochrome c-like domain"/>
    <property type="match status" value="1"/>
</dbReference>
<evidence type="ECO:0000256" key="1">
    <source>
        <dbReference type="ARBA" id="ARBA00001931"/>
    </source>
</evidence>
<dbReference type="GO" id="GO:0009055">
    <property type="term" value="F:electron transfer activity"/>
    <property type="evidence" value="ECO:0007669"/>
    <property type="project" value="InterPro"/>
</dbReference>
<keyword evidence="3" id="KW-0349">Heme</keyword>
<comment type="cofactor">
    <cofactor evidence="1">
        <name>pyrroloquinoline quinone</name>
        <dbReference type="ChEBI" id="CHEBI:58442"/>
    </cofactor>
</comment>
<dbReference type="PANTHER" id="PTHR32303">
    <property type="entry name" value="QUINOPROTEIN ALCOHOL DEHYDROGENASE (CYTOCHROME C)"/>
    <property type="match status" value="1"/>
</dbReference>
<dbReference type="SUPFAM" id="SSF46626">
    <property type="entry name" value="Cytochrome c"/>
    <property type="match status" value="1"/>
</dbReference>
<dbReference type="GO" id="GO:0046872">
    <property type="term" value="F:metal ion binding"/>
    <property type="evidence" value="ECO:0007669"/>
    <property type="project" value="UniProtKB-KW"/>
</dbReference>
<comment type="similarity">
    <text evidence="2">Belongs to the bacterial PQQ dehydrogenase family.</text>
</comment>
<dbReference type="GO" id="GO:0020037">
    <property type="term" value="F:heme binding"/>
    <property type="evidence" value="ECO:0007669"/>
    <property type="project" value="InterPro"/>
</dbReference>
<evidence type="ECO:0000256" key="7">
    <source>
        <dbReference type="ARBA" id="ARBA00023004"/>
    </source>
</evidence>
<feature type="domain" description="Cytochrome c" evidence="8">
    <location>
        <begin position="390"/>
        <end position="469"/>
    </location>
</feature>
<reference evidence="9" key="1">
    <citation type="submission" date="2018-05" db="EMBL/GenBank/DDBJ databases">
        <authorList>
            <person name="Lanie J.A."/>
            <person name="Ng W.-L."/>
            <person name="Kazmierczak K.M."/>
            <person name="Andrzejewski T.M."/>
            <person name="Davidsen T.M."/>
            <person name="Wayne K.J."/>
            <person name="Tettelin H."/>
            <person name="Glass J.I."/>
            <person name="Rusch D."/>
            <person name="Podicherti R."/>
            <person name="Tsui H.-C.T."/>
            <person name="Winkler M.E."/>
        </authorList>
    </citation>
    <scope>NUCLEOTIDE SEQUENCE</scope>
</reference>
<dbReference type="GO" id="GO:0016491">
    <property type="term" value="F:oxidoreductase activity"/>
    <property type="evidence" value="ECO:0007669"/>
    <property type="project" value="UniProtKB-KW"/>
</dbReference>
<evidence type="ECO:0000313" key="9">
    <source>
        <dbReference type="EMBL" id="SUZ87138.1"/>
    </source>
</evidence>
<feature type="non-terminal residue" evidence="9">
    <location>
        <position position="610"/>
    </location>
</feature>
<proteinExistence type="inferred from homology"/>
<dbReference type="InterPro" id="IPR011047">
    <property type="entry name" value="Quinoprotein_ADH-like_sf"/>
</dbReference>
<organism evidence="9">
    <name type="scientific">marine metagenome</name>
    <dbReference type="NCBI Taxonomy" id="408172"/>
    <lineage>
        <taxon>unclassified sequences</taxon>
        <taxon>metagenomes</taxon>
        <taxon>ecological metagenomes</taxon>
    </lineage>
</organism>
<keyword evidence="4" id="KW-0479">Metal-binding</keyword>
<evidence type="ECO:0000256" key="6">
    <source>
        <dbReference type="ARBA" id="ARBA00023002"/>
    </source>
</evidence>
<sequence>LIVDGVVYGTTPTMKLFALDGSSGNKKWIFDPYNGNYKNHGTGVNRGLNIYRDQNEDRILYATFSKLYAINAKDGKLIQSFGKKGLVDLKKGLGKNVDNMLLAANTPGVIFKDKLILGHRTSESIGAVPGHIRAFNVYSGKIEWTFHTIPYPGEFGYDTWPQDAYLKSGGANAWSGFSLDLKNEIVYIPTGSAAFDYYGGDREGSNLFANSIIALNPNDGSRLWHYQVIHHDIWDRDLPAAPNLIDIQIKEKTVKALAQITKSGYLFVLDRISGKPIYPIKEKNVPLSKLEGEKAWPTQPVPTVFPSFSRNKLTELDFPLRSKKAYEFSKKLWKNRVYGEFEPLTTKGNILFPGLDGGGEWGGAAFNPKTNILYINSNEMPWDLSMEKIEGIALGKTIYKTACLSCHGNDLEGNKGVYSNIPSISNVSNKISKKDLKSILINGKGIMPSFNSLDDIEIESIIDFLIKENKDTLSNNKSSWPYPYSFGGFKKMYAEDGFPAIKPPWGQLTAINMNKANIEWQIPLGNHEELFIDGFNTTGTENYGGPIVTDGGIIIIAATMDEKIRIFDQKSGELLWEDLLPAAGYATPSTYMIDGKQYIVIACGGGKLDT</sequence>
<dbReference type="Pfam" id="PF13442">
    <property type="entry name" value="Cytochrome_CBB3"/>
    <property type="match status" value="1"/>
</dbReference>
<evidence type="ECO:0000256" key="5">
    <source>
        <dbReference type="ARBA" id="ARBA00022729"/>
    </source>
</evidence>
<evidence type="ECO:0000256" key="2">
    <source>
        <dbReference type="ARBA" id="ARBA00008156"/>
    </source>
</evidence>
<dbReference type="EMBL" id="UINC01001711">
    <property type="protein sequence ID" value="SUZ87138.1"/>
    <property type="molecule type" value="Genomic_DNA"/>
</dbReference>
<evidence type="ECO:0000256" key="4">
    <source>
        <dbReference type="ARBA" id="ARBA00022723"/>
    </source>
</evidence>
<dbReference type="InterPro" id="IPR018391">
    <property type="entry name" value="PQQ_b-propeller_rpt"/>
</dbReference>
<dbReference type="Pfam" id="PF01011">
    <property type="entry name" value="PQQ"/>
    <property type="match status" value="2"/>
</dbReference>
<dbReference type="SUPFAM" id="SSF50998">
    <property type="entry name" value="Quinoprotein alcohol dehydrogenase-like"/>
    <property type="match status" value="1"/>
</dbReference>
<dbReference type="InterPro" id="IPR002372">
    <property type="entry name" value="PQQ_rpt_dom"/>
</dbReference>
<gene>
    <name evidence="9" type="ORF">METZ01_LOCUS39992</name>
</gene>
<dbReference type="SMART" id="SM00564">
    <property type="entry name" value="PQQ"/>
    <property type="match status" value="5"/>
</dbReference>
<feature type="non-terminal residue" evidence="9">
    <location>
        <position position="1"/>
    </location>
</feature>
<keyword evidence="5" id="KW-0732">Signal</keyword>
<protein>
    <recommendedName>
        <fullName evidence="8">Cytochrome c domain-containing protein</fullName>
    </recommendedName>
</protein>
<dbReference type="Gene3D" id="2.140.10.10">
    <property type="entry name" value="Quinoprotein alcohol dehydrogenase-like superfamily"/>
    <property type="match status" value="2"/>
</dbReference>
<name>A0A381R8C7_9ZZZZ</name>
<dbReference type="PROSITE" id="PS51007">
    <property type="entry name" value="CYTC"/>
    <property type="match status" value="1"/>
</dbReference>
<evidence type="ECO:0000259" key="8">
    <source>
        <dbReference type="PROSITE" id="PS51007"/>
    </source>
</evidence>
<dbReference type="InterPro" id="IPR009056">
    <property type="entry name" value="Cyt_c-like_dom"/>
</dbReference>
<keyword evidence="7" id="KW-0408">Iron</keyword>
<dbReference type="InterPro" id="IPR036909">
    <property type="entry name" value="Cyt_c-like_dom_sf"/>
</dbReference>